<dbReference type="Pfam" id="PF00550">
    <property type="entry name" value="PP-binding"/>
    <property type="match status" value="1"/>
</dbReference>
<dbReference type="InterPro" id="IPR029058">
    <property type="entry name" value="AB_hydrolase_fold"/>
</dbReference>
<dbReference type="InterPro" id="IPR036736">
    <property type="entry name" value="ACP-like_sf"/>
</dbReference>
<dbReference type="PANTHER" id="PTHR24096:SF267">
    <property type="entry name" value="MALONATE--COA LIGASE ACSF3, MITOCHONDRIAL"/>
    <property type="match status" value="1"/>
</dbReference>
<dbReference type="PROSITE" id="PS50075">
    <property type="entry name" value="CARRIER"/>
    <property type="match status" value="1"/>
</dbReference>
<dbReference type="OrthoDB" id="10253869at2759"/>
<proteinExistence type="predicted"/>
<dbReference type="GO" id="GO:0006633">
    <property type="term" value="P:fatty acid biosynthetic process"/>
    <property type="evidence" value="ECO:0007669"/>
    <property type="project" value="TreeGrafter"/>
</dbReference>
<dbReference type="PANTHER" id="PTHR24096">
    <property type="entry name" value="LONG-CHAIN-FATTY-ACID--COA LIGASE"/>
    <property type="match status" value="1"/>
</dbReference>
<protein>
    <recommendedName>
        <fullName evidence="1">Carrier domain-containing protein</fullName>
    </recommendedName>
</protein>
<comment type="caution">
    <text evidence="2">The sequence shown here is derived from an EMBL/GenBank/DDBJ whole genome shotgun (WGS) entry which is preliminary data.</text>
</comment>
<evidence type="ECO:0000313" key="2">
    <source>
        <dbReference type="EMBL" id="KAF4630313.1"/>
    </source>
</evidence>
<dbReference type="InterPro" id="IPR009081">
    <property type="entry name" value="PP-bd_ACP"/>
</dbReference>
<dbReference type="InterPro" id="IPR001031">
    <property type="entry name" value="Thioesterase"/>
</dbReference>
<dbReference type="PROSITE" id="PS00455">
    <property type="entry name" value="AMP_BINDING"/>
    <property type="match status" value="1"/>
</dbReference>
<dbReference type="InterPro" id="IPR020845">
    <property type="entry name" value="AMP-binding_CS"/>
</dbReference>
<dbReference type="Pfam" id="PF00975">
    <property type="entry name" value="Thioesterase"/>
    <property type="match status" value="1"/>
</dbReference>
<name>A0A8H4W165_9HELO</name>
<sequence length="973" mass="107520">MDFNQKNLFQGLLKHAAESNPETGITIIHQNPHSSPTTITYQNLYQQTLLRSQKLLQLCGEDLSVNPVVLLHVDNHLNAIIWFWAIVASGAIPCMSTQFSKDVEQRNHHIRGLQEVLKSPTIITTDALVPEFGDLLPGLSIYTTNSIDAAEIGAEENSVYGAVNHSAVNGENHYATAALSATNNENRYATVTHSQSDLAILMLTSGSTGNSKAVCLTTAQILSSLSGKILLHGTQIADTFLSWTGLDHVANLVEIHLHAVALSAPQVHVPSPLVLANPLSYLQYLSDYRAAYTFAPNFFLASIVRALERGESLTVGETLKLDLSNLRALISGGESNVVEMCAKLQNLLQQQYNAPKAFIRPGLGLTETCAGAVYSKECPDADIPSGNEHCSVGFPTHSIKLRIVDTSGNVLPKGEMGLLQFSGPAVFNKYYNNPVKTAESFTPDGWFQTGDLALLNAEGRLHLTGRQKETIIINGLNHYLQAIEAVLESAKIKGLTPSYNIAFPHRPKDYDTEVLCIVYLPSYSEDDYAARLSTASSISKAIILYCGVRPWKILPLSSEHLQKSSLGKLSRAKIRKAFESGKYAPFEEADTKIKTICAQQVAEPAQTPTESALVAIFTAVFPSSAAEIGRSTDLFSLGFSSVDLLMLQSRLQDDLGVQNIPLSTLFSNPVLHELAAALGRLKAVKEYNPIVVLQPSGKETPLWFIHPGLGEILIFVNLSRYITDRPVYALRARGFNGEEYFKSMDESISAYHAAIKKQQPNGPYALAGYSFGSVLAFEIAKRMQDAGDEVRFLASFDQAPYFKARARGYDWYEVVLSVAFFLSLMSEEYARAYLPEARKKSREEVLDHVMALAPEKRLRELGMDREKIDNWAKLAFELKRITWNYDPQGMVKHMDAFYTGPLVGIVLAKNVEEWFDGFISKWRDFVEPSEETDGGNTGIKFHFVQGTHRTMISPPYLQQFQKTFKEAMAARGL</sequence>
<dbReference type="GO" id="GO:0031957">
    <property type="term" value="F:very long-chain fatty acid-CoA ligase activity"/>
    <property type="evidence" value="ECO:0007669"/>
    <property type="project" value="TreeGrafter"/>
</dbReference>
<dbReference type="Gene3D" id="1.10.1200.10">
    <property type="entry name" value="ACP-like"/>
    <property type="match status" value="1"/>
</dbReference>
<dbReference type="InterPro" id="IPR000873">
    <property type="entry name" value="AMP-dep_synth/lig_dom"/>
</dbReference>
<dbReference type="Pfam" id="PF00501">
    <property type="entry name" value="AMP-binding"/>
    <property type="match status" value="1"/>
</dbReference>
<dbReference type="Gene3D" id="3.40.50.12780">
    <property type="entry name" value="N-terminal domain of ligase-like"/>
    <property type="match status" value="1"/>
</dbReference>
<evidence type="ECO:0000313" key="3">
    <source>
        <dbReference type="Proteomes" id="UP000566819"/>
    </source>
</evidence>
<organism evidence="2 3">
    <name type="scientific">Cudoniella acicularis</name>
    <dbReference type="NCBI Taxonomy" id="354080"/>
    <lineage>
        <taxon>Eukaryota</taxon>
        <taxon>Fungi</taxon>
        <taxon>Dikarya</taxon>
        <taxon>Ascomycota</taxon>
        <taxon>Pezizomycotina</taxon>
        <taxon>Leotiomycetes</taxon>
        <taxon>Helotiales</taxon>
        <taxon>Tricladiaceae</taxon>
        <taxon>Cudoniella</taxon>
    </lineage>
</organism>
<dbReference type="Gene3D" id="3.30.300.30">
    <property type="match status" value="1"/>
</dbReference>
<dbReference type="AlphaFoldDB" id="A0A8H4W165"/>
<dbReference type="SUPFAM" id="SSF47336">
    <property type="entry name" value="ACP-like"/>
    <property type="match status" value="1"/>
</dbReference>
<keyword evidence="3" id="KW-1185">Reference proteome</keyword>
<dbReference type="SUPFAM" id="SSF53474">
    <property type="entry name" value="alpha/beta-Hydrolases"/>
    <property type="match status" value="1"/>
</dbReference>
<dbReference type="SUPFAM" id="SSF56801">
    <property type="entry name" value="Acetyl-CoA synthetase-like"/>
    <property type="match status" value="1"/>
</dbReference>
<feature type="domain" description="Carrier" evidence="1">
    <location>
        <begin position="604"/>
        <end position="682"/>
    </location>
</feature>
<evidence type="ECO:0000259" key="1">
    <source>
        <dbReference type="PROSITE" id="PS50075"/>
    </source>
</evidence>
<dbReference type="Gene3D" id="3.40.50.1820">
    <property type="entry name" value="alpha/beta hydrolase"/>
    <property type="match status" value="1"/>
</dbReference>
<dbReference type="EMBL" id="JAAMPI010000563">
    <property type="protein sequence ID" value="KAF4630313.1"/>
    <property type="molecule type" value="Genomic_DNA"/>
</dbReference>
<dbReference type="Proteomes" id="UP000566819">
    <property type="component" value="Unassembled WGS sequence"/>
</dbReference>
<gene>
    <name evidence="2" type="ORF">G7Y89_g7822</name>
</gene>
<dbReference type="InterPro" id="IPR042099">
    <property type="entry name" value="ANL_N_sf"/>
</dbReference>
<dbReference type="InterPro" id="IPR045851">
    <property type="entry name" value="AMP-bd_C_sf"/>
</dbReference>
<accession>A0A8H4W165</accession>
<reference evidence="2 3" key="1">
    <citation type="submission" date="2020-03" db="EMBL/GenBank/DDBJ databases">
        <title>Draft Genome Sequence of Cudoniella acicularis.</title>
        <authorList>
            <person name="Buettner E."/>
            <person name="Kellner H."/>
        </authorList>
    </citation>
    <scope>NUCLEOTIDE SEQUENCE [LARGE SCALE GENOMIC DNA]</scope>
    <source>
        <strain evidence="2 3">DSM 108380</strain>
    </source>
</reference>